<keyword evidence="6" id="KW-0411">Iron-sulfur</keyword>
<dbReference type="InterPro" id="IPR005122">
    <property type="entry name" value="Uracil-DNA_glycosylase-like"/>
</dbReference>
<keyword evidence="10" id="KW-1185">Reference proteome</keyword>
<dbReference type="PANTHER" id="PTHR33693:SF1">
    <property type="entry name" value="TYPE-4 URACIL-DNA GLYCOSYLASE"/>
    <property type="match status" value="1"/>
</dbReference>
<keyword evidence="3" id="KW-0227">DNA damage</keyword>
<keyword evidence="1" id="KW-0004">4Fe-4S</keyword>
<evidence type="ECO:0000313" key="9">
    <source>
        <dbReference type="EMBL" id="QIG80344.1"/>
    </source>
</evidence>
<dbReference type="Gene3D" id="3.40.470.10">
    <property type="entry name" value="Uracil-DNA glycosylase-like domain"/>
    <property type="match status" value="1"/>
</dbReference>
<reference evidence="9 10" key="1">
    <citation type="submission" date="2020-02" db="EMBL/GenBank/DDBJ databases">
        <authorList>
            <person name="Zheng R.K."/>
            <person name="Sun C.M."/>
        </authorList>
    </citation>
    <scope>NUCLEOTIDE SEQUENCE [LARGE SCALE GENOMIC DNA]</scope>
    <source>
        <strain evidence="10">zrk23</strain>
    </source>
</reference>
<dbReference type="GO" id="GO:0006281">
    <property type="term" value="P:DNA repair"/>
    <property type="evidence" value="ECO:0007669"/>
    <property type="project" value="UniProtKB-KW"/>
</dbReference>
<evidence type="ECO:0000256" key="1">
    <source>
        <dbReference type="ARBA" id="ARBA00022485"/>
    </source>
</evidence>
<evidence type="ECO:0000313" key="10">
    <source>
        <dbReference type="Proteomes" id="UP000501568"/>
    </source>
</evidence>
<organism evidence="9 10">
    <name type="scientific">Stakelama tenebrarum</name>
    <dbReference type="NCBI Taxonomy" id="2711215"/>
    <lineage>
        <taxon>Bacteria</taxon>
        <taxon>Pseudomonadati</taxon>
        <taxon>Pseudomonadota</taxon>
        <taxon>Alphaproteobacteria</taxon>
        <taxon>Sphingomonadales</taxon>
        <taxon>Sphingomonadaceae</taxon>
        <taxon>Stakelama</taxon>
    </lineage>
</organism>
<dbReference type="InterPro" id="IPR036895">
    <property type="entry name" value="Uracil-DNA_glycosylase-like_sf"/>
</dbReference>
<keyword evidence="2" id="KW-0479">Metal-binding</keyword>
<dbReference type="GO" id="GO:0046872">
    <property type="term" value="F:metal ion binding"/>
    <property type="evidence" value="ECO:0007669"/>
    <property type="project" value="UniProtKB-KW"/>
</dbReference>
<dbReference type="RefSeq" id="WP_165327351.1">
    <property type="nucleotide sequence ID" value="NZ_CP049109.1"/>
</dbReference>
<dbReference type="InterPro" id="IPR051536">
    <property type="entry name" value="UDG_Type-4/5"/>
</dbReference>
<evidence type="ECO:0000256" key="5">
    <source>
        <dbReference type="ARBA" id="ARBA00023004"/>
    </source>
</evidence>
<keyword evidence="5" id="KW-0408">Iron</keyword>
<keyword evidence="4" id="KW-0378">Hydrolase</keyword>
<dbReference type="Pfam" id="PF03167">
    <property type="entry name" value="UDG"/>
    <property type="match status" value="1"/>
</dbReference>
<evidence type="ECO:0000256" key="4">
    <source>
        <dbReference type="ARBA" id="ARBA00022801"/>
    </source>
</evidence>
<evidence type="ECO:0000256" key="7">
    <source>
        <dbReference type="ARBA" id="ARBA00023204"/>
    </source>
</evidence>
<evidence type="ECO:0000259" key="8">
    <source>
        <dbReference type="SMART" id="SM00986"/>
    </source>
</evidence>
<dbReference type="SMART" id="SM00987">
    <property type="entry name" value="UreE_C"/>
    <property type="match status" value="1"/>
</dbReference>
<dbReference type="Proteomes" id="UP000501568">
    <property type="component" value="Chromosome"/>
</dbReference>
<sequence length="243" mass="26516">MGAEPTESWQAVAASVLEWWHEAGVDTLMQDNARDWLARLAEPAAVATMSHAEAAAPLSAPTETLPETLDAFIAWRMGESAPEASWIGSRFVPEGNSDAPLMVVTDMPESDGLMGGAPGRLFDRMLTAIGRTRADIYLTSLAWAPPVARQLPADFETRLADLTRHHIGLVAPKQLLLVGRTTERLLFATDAEDAEDGLGYVNHFRGKIEAVACLHPRHLLDHPGRKALAWKNLQMLLIRGNSL</sequence>
<feature type="domain" description="Uracil-DNA glycosylase-like" evidence="8">
    <location>
        <begin position="92"/>
        <end position="234"/>
    </location>
</feature>
<dbReference type="SUPFAM" id="SSF52141">
    <property type="entry name" value="Uracil-DNA glycosylase-like"/>
    <property type="match status" value="1"/>
</dbReference>
<name>A0A6G6Y5W5_9SPHN</name>
<protein>
    <submittedName>
        <fullName evidence="9">Uracil-DNA glycosylase</fullName>
    </submittedName>
</protein>
<accession>A0A6G6Y5W5</accession>
<dbReference type="PANTHER" id="PTHR33693">
    <property type="entry name" value="TYPE-5 URACIL-DNA GLYCOSYLASE"/>
    <property type="match status" value="1"/>
</dbReference>
<evidence type="ECO:0000256" key="3">
    <source>
        <dbReference type="ARBA" id="ARBA00022763"/>
    </source>
</evidence>
<dbReference type="GO" id="GO:0097506">
    <property type="term" value="F:deaminated base DNA N-glycosylase activity"/>
    <property type="evidence" value="ECO:0007669"/>
    <property type="project" value="UniProtKB-ARBA"/>
</dbReference>
<gene>
    <name evidence="9" type="ORF">G5C33_11530</name>
</gene>
<proteinExistence type="predicted"/>
<keyword evidence="7" id="KW-0234">DNA repair</keyword>
<dbReference type="SMART" id="SM00986">
    <property type="entry name" value="UDG"/>
    <property type="match status" value="1"/>
</dbReference>
<dbReference type="AlphaFoldDB" id="A0A6G6Y5W5"/>
<evidence type="ECO:0000256" key="6">
    <source>
        <dbReference type="ARBA" id="ARBA00023014"/>
    </source>
</evidence>
<dbReference type="KEGG" id="spzr:G5C33_11530"/>
<evidence type="ECO:0000256" key="2">
    <source>
        <dbReference type="ARBA" id="ARBA00022723"/>
    </source>
</evidence>
<dbReference type="EMBL" id="CP049109">
    <property type="protein sequence ID" value="QIG80344.1"/>
    <property type="molecule type" value="Genomic_DNA"/>
</dbReference>
<dbReference type="GO" id="GO:0051539">
    <property type="term" value="F:4 iron, 4 sulfur cluster binding"/>
    <property type="evidence" value="ECO:0007669"/>
    <property type="project" value="UniProtKB-KW"/>
</dbReference>